<keyword evidence="9" id="KW-0862">Zinc</keyword>
<keyword evidence="6" id="KW-0479">Metal-binding</keyword>
<evidence type="ECO:0000256" key="5">
    <source>
        <dbReference type="ARBA" id="ARBA00022692"/>
    </source>
</evidence>
<keyword evidence="20" id="KW-1185">Reference proteome</keyword>
<evidence type="ECO:0000259" key="18">
    <source>
        <dbReference type="Pfam" id="PF22249"/>
    </source>
</evidence>
<feature type="transmembrane region" description="Helical" evidence="15">
    <location>
        <begin position="557"/>
        <end position="583"/>
    </location>
</feature>
<dbReference type="InterPro" id="IPR007484">
    <property type="entry name" value="Peptidase_M28"/>
</dbReference>
<feature type="transmembrane region" description="Helical" evidence="15">
    <location>
        <begin position="381"/>
        <end position="402"/>
    </location>
</feature>
<keyword evidence="4" id="KW-0645">Protease</keyword>
<evidence type="ECO:0000313" key="20">
    <source>
        <dbReference type="Proteomes" id="UP001153636"/>
    </source>
</evidence>
<dbReference type="Pfam" id="PF22248">
    <property type="entry name" value="ERMP1_C"/>
    <property type="match status" value="1"/>
</dbReference>
<evidence type="ECO:0000313" key="19">
    <source>
        <dbReference type="EMBL" id="CAH1111275.1"/>
    </source>
</evidence>
<evidence type="ECO:0000256" key="11">
    <source>
        <dbReference type="ARBA" id="ARBA00023049"/>
    </source>
</evidence>
<dbReference type="InterPro" id="IPR053974">
    <property type="entry name" value="ERMP1_1-A_TM"/>
</dbReference>
<dbReference type="GO" id="GO:0008235">
    <property type="term" value="F:metalloexopeptidase activity"/>
    <property type="evidence" value="ECO:0007669"/>
    <property type="project" value="InterPro"/>
</dbReference>
<feature type="domain" description="Endoplasmic reticulum metallopeptidase 1/1-A TM" evidence="18">
    <location>
        <begin position="419"/>
        <end position="639"/>
    </location>
</feature>
<evidence type="ECO:0000256" key="7">
    <source>
        <dbReference type="ARBA" id="ARBA00022801"/>
    </source>
</evidence>
<evidence type="ECO:0000256" key="3">
    <source>
        <dbReference type="ARBA" id="ARBA00010918"/>
    </source>
</evidence>
<evidence type="ECO:0000256" key="9">
    <source>
        <dbReference type="ARBA" id="ARBA00022833"/>
    </source>
</evidence>
<comment type="subcellular location">
    <subcellularLocation>
        <location evidence="2">Endoplasmic reticulum membrane</location>
        <topology evidence="2">Multi-pass membrane protein</topology>
    </subcellularLocation>
</comment>
<dbReference type="CDD" id="cd03875">
    <property type="entry name" value="M28_Fxna_like"/>
    <property type="match status" value="1"/>
</dbReference>
<feature type="transmembrane region" description="Helical" evidence="15">
    <location>
        <begin position="501"/>
        <end position="520"/>
    </location>
</feature>
<evidence type="ECO:0000256" key="1">
    <source>
        <dbReference type="ARBA" id="ARBA00001947"/>
    </source>
</evidence>
<evidence type="ECO:0000256" key="8">
    <source>
        <dbReference type="ARBA" id="ARBA00022824"/>
    </source>
</evidence>
<feature type="transmembrane region" description="Helical" evidence="15">
    <location>
        <begin position="526"/>
        <end position="545"/>
    </location>
</feature>
<feature type="transmembrane region" description="Helical" evidence="15">
    <location>
        <begin position="595"/>
        <end position="618"/>
    </location>
</feature>
<evidence type="ECO:0000256" key="15">
    <source>
        <dbReference type="SAM" id="Phobius"/>
    </source>
</evidence>
<reference evidence="19" key="1">
    <citation type="submission" date="2022-01" db="EMBL/GenBank/DDBJ databases">
        <authorList>
            <person name="King R."/>
        </authorList>
    </citation>
    <scope>NUCLEOTIDE SEQUENCE</scope>
</reference>
<organism evidence="19 20">
    <name type="scientific">Psylliodes chrysocephalus</name>
    <dbReference type="NCBI Taxonomy" id="3402493"/>
    <lineage>
        <taxon>Eukaryota</taxon>
        <taxon>Metazoa</taxon>
        <taxon>Ecdysozoa</taxon>
        <taxon>Arthropoda</taxon>
        <taxon>Hexapoda</taxon>
        <taxon>Insecta</taxon>
        <taxon>Pterygota</taxon>
        <taxon>Neoptera</taxon>
        <taxon>Endopterygota</taxon>
        <taxon>Coleoptera</taxon>
        <taxon>Polyphaga</taxon>
        <taxon>Cucujiformia</taxon>
        <taxon>Chrysomeloidea</taxon>
        <taxon>Chrysomelidae</taxon>
        <taxon>Galerucinae</taxon>
        <taxon>Alticini</taxon>
        <taxon>Psylliodes</taxon>
    </lineage>
</organism>
<keyword evidence="12 15" id="KW-0472">Membrane</keyword>
<keyword evidence="5 15" id="KW-0812">Transmembrane</keyword>
<dbReference type="InterPro" id="IPR053973">
    <property type="entry name" value="ERMP1-like_C"/>
</dbReference>
<dbReference type="FunFam" id="3.40.630.10:FF:000008">
    <property type="entry name" value="Endoplasmic reticulum metallopeptidase 1"/>
    <property type="match status" value="1"/>
</dbReference>
<proteinExistence type="inferred from homology"/>
<accession>A0A9P0GIS0</accession>
<dbReference type="EMBL" id="OV651817">
    <property type="protein sequence ID" value="CAH1111275.1"/>
    <property type="molecule type" value="Genomic_DNA"/>
</dbReference>
<feature type="transmembrane region" description="Helical" evidence="15">
    <location>
        <begin position="423"/>
        <end position="449"/>
    </location>
</feature>
<evidence type="ECO:0000259" key="17">
    <source>
        <dbReference type="Pfam" id="PF22248"/>
    </source>
</evidence>
<evidence type="ECO:0000256" key="13">
    <source>
        <dbReference type="ARBA" id="ARBA00023180"/>
    </source>
</evidence>
<protein>
    <recommendedName>
        <fullName evidence="14">FXNA-like protease</fullName>
    </recommendedName>
</protein>
<feature type="transmembrane region" description="Helical" evidence="15">
    <location>
        <begin position="36"/>
        <end position="56"/>
    </location>
</feature>
<dbReference type="Proteomes" id="UP001153636">
    <property type="component" value="Chromosome 5"/>
</dbReference>
<dbReference type="GO" id="GO:0046872">
    <property type="term" value="F:metal ion binding"/>
    <property type="evidence" value="ECO:0007669"/>
    <property type="project" value="UniProtKB-KW"/>
</dbReference>
<gene>
    <name evidence="19" type="ORF">PSYICH_LOCUS11390</name>
</gene>
<name>A0A9P0GIS0_9CUCU</name>
<evidence type="ECO:0000256" key="10">
    <source>
        <dbReference type="ARBA" id="ARBA00022989"/>
    </source>
</evidence>
<dbReference type="OrthoDB" id="76293at2759"/>
<dbReference type="GO" id="GO:0006508">
    <property type="term" value="P:proteolysis"/>
    <property type="evidence" value="ECO:0007669"/>
    <property type="project" value="UniProtKB-KW"/>
</dbReference>
<keyword evidence="13" id="KW-0325">Glycoprotein</keyword>
<comment type="similarity">
    <text evidence="3">Belongs to the peptidase M28 family.</text>
</comment>
<dbReference type="Gene3D" id="3.40.630.10">
    <property type="entry name" value="Zn peptidases"/>
    <property type="match status" value="1"/>
</dbReference>
<evidence type="ECO:0000259" key="16">
    <source>
        <dbReference type="Pfam" id="PF04389"/>
    </source>
</evidence>
<keyword evidence="8" id="KW-0256">Endoplasmic reticulum</keyword>
<dbReference type="AlphaFoldDB" id="A0A9P0GIS0"/>
<feature type="domain" description="Peptidase M28" evidence="16">
    <location>
        <begin position="154"/>
        <end position="347"/>
    </location>
</feature>
<dbReference type="GO" id="GO:0005789">
    <property type="term" value="C:endoplasmic reticulum membrane"/>
    <property type="evidence" value="ECO:0007669"/>
    <property type="project" value="UniProtKB-SubCell"/>
</dbReference>
<evidence type="ECO:0000256" key="6">
    <source>
        <dbReference type="ARBA" id="ARBA00022723"/>
    </source>
</evidence>
<evidence type="ECO:0000256" key="2">
    <source>
        <dbReference type="ARBA" id="ARBA00004477"/>
    </source>
</evidence>
<evidence type="ECO:0000256" key="14">
    <source>
        <dbReference type="ARBA" id="ARBA00078796"/>
    </source>
</evidence>
<keyword evidence="7" id="KW-0378">Hydrolase</keyword>
<comment type="cofactor">
    <cofactor evidence="1">
        <name>Zn(2+)</name>
        <dbReference type="ChEBI" id="CHEBI:29105"/>
    </cofactor>
</comment>
<dbReference type="Pfam" id="PF04389">
    <property type="entry name" value="Peptidase_M28"/>
    <property type="match status" value="1"/>
</dbReference>
<feature type="transmembrane region" description="Helical" evidence="15">
    <location>
        <begin position="461"/>
        <end position="480"/>
    </location>
</feature>
<dbReference type="Pfam" id="PF22249">
    <property type="entry name" value="ERMP1-TM"/>
    <property type="match status" value="1"/>
</dbReference>
<keyword evidence="11" id="KW-0482">Metalloprotease</keyword>
<feature type="domain" description="Endoplasmic reticulum metallopeptidase 1-like C-terminal" evidence="17">
    <location>
        <begin position="657"/>
        <end position="882"/>
    </location>
</feature>
<evidence type="ECO:0000256" key="4">
    <source>
        <dbReference type="ARBA" id="ARBA00022670"/>
    </source>
</evidence>
<dbReference type="SUPFAM" id="SSF53187">
    <property type="entry name" value="Zn-dependent exopeptidases"/>
    <property type="match status" value="1"/>
</dbReference>
<feature type="transmembrane region" description="Helical" evidence="15">
    <location>
        <begin position="625"/>
        <end position="647"/>
    </location>
</feature>
<dbReference type="InterPro" id="IPR045175">
    <property type="entry name" value="M28_fam"/>
</dbReference>
<dbReference type="PANTHER" id="PTHR12147:SF22">
    <property type="entry name" value="ENDOPLASMIC RETICULUM METALLOPEPTIDASE 1"/>
    <property type="match status" value="1"/>
</dbReference>
<evidence type="ECO:0000256" key="12">
    <source>
        <dbReference type="ARBA" id="ARBA00023136"/>
    </source>
</evidence>
<dbReference type="PANTHER" id="PTHR12147">
    <property type="entry name" value="METALLOPEPTIDASE M28 FAMILY MEMBER"/>
    <property type="match status" value="1"/>
</dbReference>
<sequence length="884" mass="99770">MSTSYNIRNRFNENEPSTRFTDNKYEKYKFHRPMPYVHFLGLLCLIVIVFSLVIFIEKQLPVGLRVEDERKYPDTFIAERAYNVLKNLTKMGPRPAGSYENEVLAVDVLKTEIENIMIGANEHHLIELDVQKASGAFNLKFLDGMTNVYRDLQNVVVKIGSKINSPHSLLINCHFDSVVDSPGASDDGASCAVMLEILRVLSKSKKILRHNIIFLFNGGEENFLPASHGFITQHKWAKEIRAFINLEACGAGGREVLFQAGPNHPWILETYSEEVPYPYASSLAQEIFQSGMIPGDTDYRIFRDFGNLSGLDFAWSANGYVYHTKYDSVDQVPLGSLQRTGDNILALAKGMAQGHQLSNIEKYKPGNLVFFDFLGAFVVRWPMMIADIVNISSVIFSLYSIYVNGRAAKATDNLTKKHYAKKLLGCMLVVFLTWVMSIISTLGIAGLITCLGRTMSWYARPLWIFFLYVIPTLVISMATVMLHSKLYNKELETSPWTIFQLYYDAYQLIWTVVLIFGVALRLRSSFIALLWVFSAALGNFLKSVLFSKWRDAKWLLLHISVFGLPFVQCFYLSVGAMYLFIPIMGRAGAGSHAELVISVLVTSIFATLFSFVAPLGLLVRGIERIFSLLTGLFFLSLALLILTPMGFPYSGEPGALAPQRFMIAHTHRTFHDISGNIQRESSGYWIADMDVNSPHTVDRYVPDMKNAQLVTKEDCEDNLYCGLPYLVPVLTMIWKTHWLPGPRPTLMTPVTMNVLNRTKINGGERLDFRIEGPSHMGVLISPVIGVEFDNWSLPTDGPLAGPVWNGRNTYFVYYAYGLEPKPFVFSIDFKVPKNHKGPIIDLAVNSHYLFGPGKVTKELKQLVNQFPSWTAVTHWTASYDSWKI</sequence>
<dbReference type="InterPro" id="IPR048024">
    <property type="entry name" value="Fxna-like_M28_dom"/>
</dbReference>
<keyword evidence="10 15" id="KW-1133">Transmembrane helix</keyword>